<dbReference type="InterPro" id="IPR027785">
    <property type="entry name" value="UvrD-like_helicase_C"/>
</dbReference>
<evidence type="ECO:0000256" key="1">
    <source>
        <dbReference type="ARBA" id="ARBA00022741"/>
    </source>
</evidence>
<reference evidence="5" key="1">
    <citation type="submission" date="2017-04" db="EMBL/GenBank/DDBJ databases">
        <authorList>
            <person name="Varghese N."/>
            <person name="Submissions S."/>
        </authorList>
    </citation>
    <scope>NUCLEOTIDE SEQUENCE [LARGE SCALE GENOMIC DNA]</scope>
    <source>
        <strain evidence="5">DSM 19835</strain>
    </source>
</reference>
<dbReference type="AlphaFoldDB" id="A0A1X7IAQ9"/>
<proteinExistence type="predicted"/>
<dbReference type="Pfam" id="PF13604">
    <property type="entry name" value="AAA_30"/>
    <property type="match status" value="1"/>
</dbReference>
<dbReference type="Proteomes" id="UP000193420">
    <property type="component" value="Unassembled WGS sequence"/>
</dbReference>
<feature type="domain" description="UvrD-like helicase C-terminal" evidence="3">
    <location>
        <begin position="419"/>
        <end position="468"/>
    </location>
</feature>
<dbReference type="GO" id="GO:0005524">
    <property type="term" value="F:ATP binding"/>
    <property type="evidence" value="ECO:0007669"/>
    <property type="project" value="UniProtKB-KW"/>
</dbReference>
<organism evidence="4 5">
    <name type="scientific">Arenibacter troitsensis</name>
    <dbReference type="NCBI Taxonomy" id="188872"/>
    <lineage>
        <taxon>Bacteria</taxon>
        <taxon>Pseudomonadati</taxon>
        <taxon>Bacteroidota</taxon>
        <taxon>Flavobacteriia</taxon>
        <taxon>Flavobacteriales</taxon>
        <taxon>Flavobacteriaceae</taxon>
        <taxon>Arenibacter</taxon>
    </lineage>
</organism>
<dbReference type="STRING" id="188872.SAMN03080602_00633"/>
<evidence type="ECO:0000313" key="4">
    <source>
        <dbReference type="EMBL" id="SMG11786.1"/>
    </source>
</evidence>
<dbReference type="CDD" id="cd17933">
    <property type="entry name" value="DEXSc_RecD-like"/>
    <property type="match status" value="1"/>
</dbReference>
<dbReference type="EMBL" id="FXAO01000001">
    <property type="protein sequence ID" value="SMG11786.1"/>
    <property type="molecule type" value="Genomic_DNA"/>
</dbReference>
<dbReference type="RefSeq" id="WP_085496048.1">
    <property type="nucleotide sequence ID" value="NZ_FXAO01000001.1"/>
</dbReference>
<evidence type="ECO:0000256" key="2">
    <source>
        <dbReference type="ARBA" id="ARBA00022840"/>
    </source>
</evidence>
<evidence type="ECO:0000313" key="5">
    <source>
        <dbReference type="Proteomes" id="UP000193420"/>
    </source>
</evidence>
<name>A0A1X7IAQ9_9FLAO</name>
<dbReference type="InterPro" id="IPR050534">
    <property type="entry name" value="Coronavir_polyprotein_1ab"/>
</dbReference>
<dbReference type="GO" id="GO:0003678">
    <property type="term" value="F:DNA helicase activity"/>
    <property type="evidence" value="ECO:0007669"/>
    <property type="project" value="UniProtKB-ARBA"/>
</dbReference>
<sequence>MTSITDATFFKLLTDKFPHDPTAKQSVALQKLASFVLSKEKDSVFMLKGFAGTGKTTIVGTIVTNLWKTTMKAVLMAPTGRAAKVMSNYSGTQAFTIHRKIYFPKKQSGGGVQFVLSPNKHRNTIFIVDEASMIPDTPTDSKLMENGSLLDDLLMYVYSGHNCKLILIGDTAQLPPVHLNISPALDENQLALNYNKEVIKLELDEVVRQAEDSGILVNATSLREQLQSEFFDDYKFSVSRYTDIVRLVDGNDIQEAIDDSYSQNGKEETAIIVRSNKRANLYNENIRNRILYLENELATGDYMMVVKNNYSWLKPTSEAGFIANGDIIEVLEIFAIKELYGFKFAEVKVKMVDYPNQKPFETVLLLDTIMAETPSLSYEDGNRLYQEVMKDYADEKSKYKKFLAVKNNKFFNALQVKFSYAITCHKSQGGQWNTVFVEQPYLPNGIDKEYLRWLYTAVTRAKHKLYLIGFKDDFFVD</sequence>
<accession>A0A1X7IAQ9</accession>
<dbReference type="PANTHER" id="PTHR43788:SF6">
    <property type="entry name" value="DNA HELICASE B"/>
    <property type="match status" value="1"/>
</dbReference>
<dbReference type="OrthoDB" id="9803432at2"/>
<keyword evidence="1" id="KW-0547">Nucleotide-binding</keyword>
<protein>
    <submittedName>
        <fullName evidence="4">Exodeoxyribonuclease-5</fullName>
    </submittedName>
</protein>
<keyword evidence="2" id="KW-0067">ATP-binding</keyword>
<dbReference type="Pfam" id="PF13538">
    <property type="entry name" value="UvrD_C_2"/>
    <property type="match status" value="1"/>
</dbReference>
<gene>
    <name evidence="4" type="ORF">SAMN03080602_00633</name>
</gene>
<evidence type="ECO:0000259" key="3">
    <source>
        <dbReference type="Pfam" id="PF13538"/>
    </source>
</evidence>
<keyword evidence="5" id="KW-1185">Reference proteome</keyword>
<dbReference type="InterPro" id="IPR027417">
    <property type="entry name" value="P-loop_NTPase"/>
</dbReference>
<dbReference type="CDD" id="cd18809">
    <property type="entry name" value="SF1_C_RecD"/>
    <property type="match status" value="1"/>
</dbReference>
<dbReference type="SUPFAM" id="SSF52540">
    <property type="entry name" value="P-loop containing nucleoside triphosphate hydrolases"/>
    <property type="match status" value="1"/>
</dbReference>
<dbReference type="PANTHER" id="PTHR43788">
    <property type="entry name" value="DNA2/NAM7 HELICASE FAMILY MEMBER"/>
    <property type="match status" value="1"/>
</dbReference>
<dbReference type="Gene3D" id="3.40.50.300">
    <property type="entry name" value="P-loop containing nucleotide triphosphate hydrolases"/>
    <property type="match status" value="2"/>
</dbReference>